<dbReference type="InterPro" id="IPR011990">
    <property type="entry name" value="TPR-like_helical_dom_sf"/>
</dbReference>
<gene>
    <name evidence="3" type="ORF">HNQ68_000388</name>
</gene>
<name>A0A7W8AII7_9HYPH</name>
<keyword evidence="2" id="KW-0677">Repeat</keyword>
<dbReference type="InterPro" id="IPR006597">
    <property type="entry name" value="Sel1-like"/>
</dbReference>
<dbReference type="Gene3D" id="1.25.40.10">
    <property type="entry name" value="Tetratricopeptide repeat domain"/>
    <property type="match status" value="1"/>
</dbReference>
<dbReference type="Proteomes" id="UP000531231">
    <property type="component" value="Unassembled WGS sequence"/>
</dbReference>
<comment type="similarity">
    <text evidence="1">Belongs to the hcp beta-lactamase family.</text>
</comment>
<accession>A0A7W8AII7</accession>
<dbReference type="PANTHER" id="PTHR13891">
    <property type="entry name" value="CYTOCHROME C OXIDASE ASSEMBLY FACTOR 7"/>
    <property type="match status" value="1"/>
</dbReference>
<proteinExistence type="inferred from homology"/>
<keyword evidence="4" id="KW-1185">Reference proteome</keyword>
<dbReference type="AlphaFoldDB" id="A0A7W8AII7"/>
<reference evidence="3 4" key="1">
    <citation type="submission" date="2020-08" db="EMBL/GenBank/DDBJ databases">
        <title>Genomic Encyclopedia of Type Strains, Phase IV (KMG-IV): sequencing the most valuable type-strain genomes for metagenomic binning, comparative biology and taxonomic classification.</title>
        <authorList>
            <person name="Goeker M."/>
        </authorList>
    </citation>
    <scope>NUCLEOTIDE SEQUENCE [LARGE SCALE GENOMIC DNA]</scope>
    <source>
        <strain evidence="3 4">DSM 25620</strain>
    </source>
</reference>
<sequence length="857" mass="92877">MAAPGKSPAHMLKSGEEVRIKDVTFGADNLPYFAIDYATGTGLQRATGFVPVEKISHFCDFTKRSDSGHSFQAPPNTCHLIAVKTDTLTALNKQAVPLKEYRPSMAAYRLADGQYALSLGLLNIRASGNILGRASDLPENSECSTGTEFIEALVKNEKEFSEGENDRFASVSDRLAAARNLMEQTGDAANLKKACDLGLNEACSSYAEAIYNIEDPDGTLPAKVTHYALMGCMGGDIRGCQLAINRTDNTLENAQFRAVEGGTGNAEDLVLPELAKPGCDARQAVSCILLARGTATYTKPTLAEAASNFTAKLTACRSGIAWACEEVPDAFGYVVQARSEYTSATADENYSLGSLTEEICTPGPKQPNIVHCKPAYYKYRDFLQANKTPPLTDTRIAKAKGLLERGCIAGDPAACAVQSKLTDHWSAEDRNAAAARAIKLCAGQSDKDSICDNLGVALDPNLETAKPAQRTLYDTLVMTCMTDKTSNGPQACSAAVSAYASLESTDQVHNIETMLANACNNENINGCQTLASLIATKAQNNPETNQSPEENKSVTLLSVLRTGCRFDDNPASTCLSLADSLSSAGEVNAAMDVYTKTCGYQVTHANERLADVRICYDAAKFALSQKTRYASALQWSEFACNSADLGLSPYACKLAGNIYASGLGIEADLQKAAIAYRNGCFHPYMKTTDGEACLKYGNMLLEAHDNPDSAASVTPDDLQNSGDMISEASRAYDMGCMDNIEQACQANRKLLTDWSKGLYSHNRVQCRVEDDRGSVYSDKICREFSFYQADGQLKEERRQIRLEVYVWPDGDRSVVYQRDGTWLLNEVTTAGLRHVDATKCWRNPVSKRSFCVSPLQE</sequence>
<evidence type="ECO:0008006" key="5">
    <source>
        <dbReference type="Google" id="ProtNLM"/>
    </source>
</evidence>
<dbReference type="SMART" id="SM00671">
    <property type="entry name" value="SEL1"/>
    <property type="match status" value="2"/>
</dbReference>
<evidence type="ECO:0000313" key="3">
    <source>
        <dbReference type="EMBL" id="MBB5089876.1"/>
    </source>
</evidence>
<evidence type="ECO:0000256" key="2">
    <source>
        <dbReference type="ARBA" id="ARBA00022737"/>
    </source>
</evidence>
<evidence type="ECO:0000256" key="1">
    <source>
        <dbReference type="ARBA" id="ARBA00008486"/>
    </source>
</evidence>
<dbReference type="EMBL" id="JACHIL010000001">
    <property type="protein sequence ID" value="MBB5089876.1"/>
    <property type="molecule type" value="Genomic_DNA"/>
</dbReference>
<protein>
    <recommendedName>
        <fullName evidence="5">Sel1 repeat family protein</fullName>
    </recommendedName>
</protein>
<dbReference type="SUPFAM" id="SSF81901">
    <property type="entry name" value="HCP-like"/>
    <property type="match status" value="1"/>
</dbReference>
<dbReference type="RefSeq" id="WP_151158509.1">
    <property type="nucleotide sequence ID" value="NZ_JACHIL010000001.1"/>
</dbReference>
<organism evidence="3 4">
    <name type="scientific">Pseudochrobactrum saccharolyticum</name>
    <dbReference type="NCBI Taxonomy" id="354352"/>
    <lineage>
        <taxon>Bacteria</taxon>
        <taxon>Pseudomonadati</taxon>
        <taxon>Pseudomonadota</taxon>
        <taxon>Alphaproteobacteria</taxon>
        <taxon>Hyphomicrobiales</taxon>
        <taxon>Brucellaceae</taxon>
        <taxon>Pseudochrobactrum</taxon>
    </lineage>
</organism>
<comment type="caution">
    <text evidence="3">The sequence shown here is derived from an EMBL/GenBank/DDBJ whole genome shotgun (WGS) entry which is preliminary data.</text>
</comment>
<evidence type="ECO:0000313" key="4">
    <source>
        <dbReference type="Proteomes" id="UP000531231"/>
    </source>
</evidence>
<dbReference type="InterPro" id="IPR040239">
    <property type="entry name" value="HcpB-like"/>
</dbReference>
<dbReference type="PANTHER" id="PTHR13891:SF1">
    <property type="entry name" value="CYTOCHROME C OXIDASE ASSEMBLY FACTOR 7"/>
    <property type="match status" value="1"/>
</dbReference>